<feature type="coiled-coil region" evidence="1">
    <location>
        <begin position="682"/>
        <end position="779"/>
    </location>
</feature>
<feature type="region of interest" description="Disordered" evidence="2">
    <location>
        <begin position="262"/>
        <end position="301"/>
    </location>
</feature>
<gene>
    <name evidence="3" type="ORF">WJX75_009534</name>
</gene>
<feature type="region of interest" description="Disordered" evidence="2">
    <location>
        <begin position="171"/>
        <end position="198"/>
    </location>
</feature>
<sequence length="1195" mass="124022">MSGKARRVPLAHVRNGVIAAEDGTAVPQGKLKGPKGRLALLREENARFCSIVGGAEYTPAAEKALKAWLAANTPSQPGKGSAYTGNQTPGRMLATPAMQGLLQQLRISTPALGAQGVASTPFLAGLARTLPQLTPGISPDSAAAAFWGAHGSSPSDSPPAAAEFTPQDAVPPAAAAEQDGAVLASPDQAQSPGSPSNVWAELVDLTPGPRDNSDLSMWVSPMGSSPGSCQAAARGSPSFADGCPAVSDTAVELRSTAAAHKKHVSWGSDTEHSVMQQAAAQGGQVGEATEQPDAESVGSASPFEADTVHGASEASAEASNKAALLLVAASAVAPSKAAEPKQVRVVTPVNPAPGIGRGSAGIPRAAESCQVIHPPPVPSTPAKESTSADERVEGTRAPANTPVDADHAVHAAPLTTYQLMLAHIVGGAYTSPTVGRPASPGPAPPGSPATPHRQRARSYTPCLLATPAAGTVPRTRSRLGPGGLAGPIAAARTPATLLRRHPRTPARLRSFLATPPQLRGGFGSAARSTPGTALSVGRGSLESWLARTGLGDKVDSPARASLEALWARAGQAGSLRLEVETVRVAEQERALEEARHHLQQWDCLMQHNASLEAENADLRSELAAVAAARESAEAALARASDERAVAAEAAAGQQALAAAEAERCKTTGLRLLELADHAALVAAAYEDEKQALLEELAASRQRLAAAQEAAACAHKSPATSDRQLAAIEAQLHDARQEYSEAMAACEAAQEAAAAAADEKARLLTELQEARAALHAATTAADSAGASHDSEAACLAAQLKEAHEALFELEMDALDAQRITQETQNMLALEGAQESIVADEDDIKDMQQVVEAASDANKAYEEENERLRAELEAAQEQLAAVKQLSHNKEEQTAGGDSSAEGKAESQPTEEEESDEEGDESTPTKRPSEAAALVSAAAAAHAAPVTFYGSHRVFLGPRIADVPAVSTAAAGPSVSMARRQATPQSASPVAAWCTVTDRLRRLRADLEDTSNSMHLLRSAQKAPLALPAPEHAAAAEQLPAALPEALPTAQTSPVGKDAQQEQPVTEAQVASPLPAAQASSEAEEPAAAEERQREETPEAAAKRIQLVLRIGHLTPPPEAAEACTPEPKKAPIREHAESSPEQDTPVQQPRFGLWGRRGAARKKASASEEREFRRRAAALKIRISPYFNRRRDTDAAE</sequence>
<feature type="compositionally biased region" description="Acidic residues" evidence="2">
    <location>
        <begin position="906"/>
        <end position="918"/>
    </location>
</feature>
<evidence type="ECO:0000256" key="2">
    <source>
        <dbReference type="SAM" id="MobiDB-lite"/>
    </source>
</evidence>
<keyword evidence="1" id="KW-0175">Coiled coil</keyword>
<comment type="caution">
    <text evidence="3">The sequence shown here is derived from an EMBL/GenBank/DDBJ whole genome shotgun (WGS) entry which is preliminary data.</text>
</comment>
<reference evidence="3 4" key="1">
    <citation type="journal article" date="2024" name="Nat. Commun.">
        <title>Phylogenomics reveals the evolutionary origins of lichenization in chlorophyte algae.</title>
        <authorList>
            <person name="Puginier C."/>
            <person name="Libourel C."/>
            <person name="Otte J."/>
            <person name="Skaloud P."/>
            <person name="Haon M."/>
            <person name="Grisel S."/>
            <person name="Petersen M."/>
            <person name="Berrin J.G."/>
            <person name="Delaux P.M."/>
            <person name="Dal Grande F."/>
            <person name="Keller J."/>
        </authorList>
    </citation>
    <scope>NUCLEOTIDE SEQUENCE [LARGE SCALE GENOMIC DNA]</scope>
    <source>
        <strain evidence="3 4">SAG 216-7</strain>
    </source>
</reference>
<protein>
    <submittedName>
        <fullName evidence="3">Uncharacterized protein</fullName>
    </submittedName>
</protein>
<feature type="region of interest" description="Disordered" evidence="2">
    <location>
        <begin position="373"/>
        <end position="402"/>
    </location>
</feature>
<proteinExistence type="predicted"/>
<feature type="compositionally biased region" description="Low complexity" evidence="2">
    <location>
        <begin position="1065"/>
        <end position="1078"/>
    </location>
</feature>
<dbReference type="EMBL" id="JALJOT010000003">
    <property type="protein sequence ID" value="KAK9916987.1"/>
    <property type="molecule type" value="Genomic_DNA"/>
</dbReference>
<feature type="coiled-coil region" evidence="1">
    <location>
        <begin position="608"/>
        <end position="649"/>
    </location>
</feature>
<evidence type="ECO:0000313" key="4">
    <source>
        <dbReference type="Proteomes" id="UP001491310"/>
    </source>
</evidence>
<keyword evidence="4" id="KW-1185">Reference proteome</keyword>
<feature type="compositionally biased region" description="Polar residues" evidence="2">
    <location>
        <begin position="187"/>
        <end position="197"/>
    </location>
</feature>
<evidence type="ECO:0000256" key="1">
    <source>
        <dbReference type="SAM" id="Coils"/>
    </source>
</evidence>
<feature type="region of interest" description="Disordered" evidence="2">
    <location>
        <begin position="1046"/>
        <end position="1169"/>
    </location>
</feature>
<feature type="compositionally biased region" description="Basic and acidic residues" evidence="2">
    <location>
        <begin position="1124"/>
        <end position="1136"/>
    </location>
</feature>
<name>A0ABR2YYM3_9CHLO</name>
<feature type="region of interest" description="Disordered" evidence="2">
    <location>
        <begin position="432"/>
        <end position="488"/>
    </location>
</feature>
<feature type="compositionally biased region" description="Pro residues" evidence="2">
    <location>
        <begin position="439"/>
        <end position="448"/>
    </location>
</feature>
<feature type="compositionally biased region" description="Low complexity" evidence="2">
    <location>
        <begin position="276"/>
        <end position="288"/>
    </location>
</feature>
<accession>A0ABR2YYM3</accession>
<feature type="region of interest" description="Disordered" evidence="2">
    <location>
        <begin position="882"/>
        <end position="930"/>
    </location>
</feature>
<dbReference type="Proteomes" id="UP001491310">
    <property type="component" value="Unassembled WGS sequence"/>
</dbReference>
<evidence type="ECO:0000313" key="3">
    <source>
        <dbReference type="EMBL" id="KAK9916987.1"/>
    </source>
</evidence>
<organism evidence="3 4">
    <name type="scientific">Coccomyxa subellipsoidea</name>
    <dbReference type="NCBI Taxonomy" id="248742"/>
    <lineage>
        <taxon>Eukaryota</taxon>
        <taxon>Viridiplantae</taxon>
        <taxon>Chlorophyta</taxon>
        <taxon>core chlorophytes</taxon>
        <taxon>Trebouxiophyceae</taxon>
        <taxon>Trebouxiophyceae incertae sedis</taxon>
        <taxon>Coccomyxaceae</taxon>
        <taxon>Coccomyxa</taxon>
    </lineage>
</organism>